<dbReference type="InterPro" id="IPR009057">
    <property type="entry name" value="Homeodomain-like_sf"/>
</dbReference>
<accession>A0A284VM46</accession>
<dbReference type="SUPFAM" id="SSF46689">
    <property type="entry name" value="Homeodomain-like"/>
    <property type="match status" value="1"/>
</dbReference>
<dbReference type="AlphaFoldDB" id="A0A284VM46"/>
<dbReference type="Proteomes" id="UP000218615">
    <property type="component" value="Unassembled WGS sequence"/>
</dbReference>
<sequence>MNDKSSDPMVKMTNRRIRLGIDWVLKKGETVDEVANNFKVSTRRIEQLVKIFKETGEYPVLNPNRRPKVHLTDEQKEIIKQAYNESYFGAKMLRHHIIKRHKQNIPQNKIHAYLLEIGLAKPESQETEKTKAMPI</sequence>
<evidence type="ECO:0000313" key="2">
    <source>
        <dbReference type="Proteomes" id="UP000218615"/>
    </source>
</evidence>
<name>A0A284VM46_9EURY</name>
<reference evidence="2" key="1">
    <citation type="submission" date="2017-06" db="EMBL/GenBank/DDBJ databases">
        <authorList>
            <person name="Cremers G."/>
        </authorList>
    </citation>
    <scope>NUCLEOTIDE SEQUENCE [LARGE SCALE GENOMIC DNA]</scope>
</reference>
<protein>
    <recommendedName>
        <fullName evidence="3">Transposase</fullName>
    </recommendedName>
</protein>
<keyword evidence="2" id="KW-1185">Reference proteome</keyword>
<evidence type="ECO:0000313" key="1">
    <source>
        <dbReference type="EMBL" id="SNQ60351.1"/>
    </source>
</evidence>
<proteinExistence type="predicted"/>
<evidence type="ECO:0008006" key="3">
    <source>
        <dbReference type="Google" id="ProtNLM"/>
    </source>
</evidence>
<organism evidence="1 2">
    <name type="scientific">Candidatus Methanoperedens nitratireducens</name>
    <dbReference type="NCBI Taxonomy" id="1392998"/>
    <lineage>
        <taxon>Archaea</taxon>
        <taxon>Methanobacteriati</taxon>
        <taxon>Methanobacteriota</taxon>
        <taxon>Stenosarchaea group</taxon>
        <taxon>Methanomicrobia</taxon>
        <taxon>Methanosarcinales</taxon>
        <taxon>ANME-2 cluster</taxon>
        <taxon>Candidatus Methanoperedentaceae</taxon>
        <taxon>Candidatus Methanoperedens</taxon>
    </lineage>
</organism>
<dbReference type="EMBL" id="FZMP01000087">
    <property type="protein sequence ID" value="SNQ60351.1"/>
    <property type="molecule type" value="Genomic_DNA"/>
</dbReference>
<gene>
    <name evidence="1" type="ORF">MNV_1770002</name>
</gene>